<feature type="transmembrane region" description="Helical" evidence="1">
    <location>
        <begin position="149"/>
        <end position="170"/>
    </location>
</feature>
<dbReference type="PROSITE" id="PS50883">
    <property type="entry name" value="EAL"/>
    <property type="match status" value="1"/>
</dbReference>
<dbReference type="SUPFAM" id="SSF55073">
    <property type="entry name" value="Nucleotide cyclase"/>
    <property type="match status" value="1"/>
</dbReference>
<feature type="domain" description="GGDEF" evidence="3">
    <location>
        <begin position="293"/>
        <end position="426"/>
    </location>
</feature>
<dbReference type="PROSITE" id="PS50887">
    <property type="entry name" value="GGDEF"/>
    <property type="match status" value="1"/>
</dbReference>
<dbReference type="GO" id="GO:0071111">
    <property type="term" value="F:cyclic-guanylate-specific phosphodiesterase activity"/>
    <property type="evidence" value="ECO:0007669"/>
    <property type="project" value="UniProtKB-EC"/>
</dbReference>
<dbReference type="SMART" id="SM00267">
    <property type="entry name" value="GGDEF"/>
    <property type="match status" value="1"/>
</dbReference>
<dbReference type="Gene3D" id="3.30.70.270">
    <property type="match status" value="1"/>
</dbReference>
<feature type="transmembrane region" description="Helical" evidence="1">
    <location>
        <begin position="207"/>
        <end position="227"/>
    </location>
</feature>
<dbReference type="SUPFAM" id="SSF141868">
    <property type="entry name" value="EAL domain-like"/>
    <property type="match status" value="1"/>
</dbReference>
<dbReference type="PANTHER" id="PTHR33121">
    <property type="entry name" value="CYCLIC DI-GMP PHOSPHODIESTERASE PDEF"/>
    <property type="match status" value="1"/>
</dbReference>
<evidence type="ECO:0000259" key="2">
    <source>
        <dbReference type="PROSITE" id="PS50883"/>
    </source>
</evidence>
<name>A0ABV2CP22_9RHOO</name>
<dbReference type="GO" id="GO:0052621">
    <property type="term" value="F:diguanylate cyclase activity"/>
    <property type="evidence" value="ECO:0007669"/>
    <property type="project" value="UniProtKB-EC"/>
</dbReference>
<dbReference type="Proteomes" id="UP001548590">
    <property type="component" value="Unassembled WGS sequence"/>
</dbReference>
<dbReference type="InterPro" id="IPR035919">
    <property type="entry name" value="EAL_sf"/>
</dbReference>
<dbReference type="EC" id="2.7.7.65" evidence="4"/>
<dbReference type="EMBL" id="JBEWLZ010000003">
    <property type="protein sequence ID" value="MET1489537.1"/>
    <property type="molecule type" value="Genomic_DNA"/>
</dbReference>
<gene>
    <name evidence="4" type="ORF">ABVT11_06835</name>
</gene>
<evidence type="ECO:0000256" key="1">
    <source>
        <dbReference type="SAM" id="Phobius"/>
    </source>
</evidence>
<evidence type="ECO:0000313" key="5">
    <source>
        <dbReference type="Proteomes" id="UP001548590"/>
    </source>
</evidence>
<feature type="transmembrane region" description="Helical" evidence="1">
    <location>
        <begin position="71"/>
        <end position="87"/>
    </location>
</feature>
<feature type="transmembrane region" description="Helical" evidence="1">
    <location>
        <begin position="39"/>
        <end position="59"/>
    </location>
</feature>
<dbReference type="InterPro" id="IPR000160">
    <property type="entry name" value="GGDEF_dom"/>
</dbReference>
<dbReference type="InterPro" id="IPR029787">
    <property type="entry name" value="Nucleotide_cyclase"/>
</dbReference>
<dbReference type="EC" id="3.1.4.52" evidence="4"/>
<feature type="domain" description="EAL" evidence="2">
    <location>
        <begin position="435"/>
        <end position="689"/>
    </location>
</feature>
<protein>
    <submittedName>
        <fullName evidence="4">Bifunctional diguanylate cyclase/phosphodiesterase</fullName>
        <ecNumber evidence="4">2.7.7.65</ecNumber>
        <ecNumber evidence="4">3.1.4.52</ecNumber>
    </submittedName>
</protein>
<dbReference type="Pfam" id="PF00563">
    <property type="entry name" value="EAL"/>
    <property type="match status" value="1"/>
</dbReference>
<proteinExistence type="predicted"/>
<comment type="caution">
    <text evidence="4">The sequence shown here is derived from an EMBL/GenBank/DDBJ whole genome shotgun (WGS) entry which is preliminary data.</text>
</comment>
<dbReference type="Gene3D" id="3.20.20.450">
    <property type="entry name" value="EAL domain"/>
    <property type="match status" value="1"/>
</dbReference>
<dbReference type="CDD" id="cd01949">
    <property type="entry name" value="GGDEF"/>
    <property type="match status" value="1"/>
</dbReference>
<keyword evidence="1" id="KW-1133">Transmembrane helix</keyword>
<keyword evidence="4" id="KW-0378">Hydrolase</keyword>
<feature type="transmembrane region" description="Helical" evidence="1">
    <location>
        <begin position="99"/>
        <end position="121"/>
    </location>
</feature>
<evidence type="ECO:0000259" key="3">
    <source>
        <dbReference type="PROSITE" id="PS50887"/>
    </source>
</evidence>
<organism evidence="4 5">
    <name type="scientific">Uliginosibacterium paludis</name>
    <dbReference type="NCBI Taxonomy" id="1615952"/>
    <lineage>
        <taxon>Bacteria</taxon>
        <taxon>Pseudomonadati</taxon>
        <taxon>Pseudomonadota</taxon>
        <taxon>Betaproteobacteria</taxon>
        <taxon>Rhodocyclales</taxon>
        <taxon>Zoogloeaceae</taxon>
        <taxon>Uliginosibacterium</taxon>
    </lineage>
</organism>
<dbReference type="Pfam" id="PF00990">
    <property type="entry name" value="GGDEF"/>
    <property type="match status" value="1"/>
</dbReference>
<reference evidence="4 5" key="1">
    <citation type="submission" date="2024-07" db="EMBL/GenBank/DDBJ databases">
        <title>Uliginosibacterium paludis KCTC:42655.</title>
        <authorList>
            <person name="Kim M.K."/>
        </authorList>
    </citation>
    <scope>NUCLEOTIDE SEQUENCE [LARGE SCALE GENOMIC DNA]</scope>
    <source>
        <strain evidence="4 5">KCTC 42655</strain>
    </source>
</reference>
<feature type="transmembrane region" description="Helical" evidence="1">
    <location>
        <begin position="6"/>
        <end position="27"/>
    </location>
</feature>
<dbReference type="InterPro" id="IPR043128">
    <property type="entry name" value="Rev_trsase/Diguanyl_cyclase"/>
</dbReference>
<dbReference type="SMART" id="SM00052">
    <property type="entry name" value="EAL"/>
    <property type="match status" value="1"/>
</dbReference>
<dbReference type="PANTHER" id="PTHR33121:SF79">
    <property type="entry name" value="CYCLIC DI-GMP PHOSPHODIESTERASE PDED-RELATED"/>
    <property type="match status" value="1"/>
</dbReference>
<accession>A0ABV2CP22</accession>
<keyword evidence="5" id="KW-1185">Reference proteome</keyword>
<dbReference type="RefSeq" id="WP_345925301.1">
    <property type="nucleotide sequence ID" value="NZ_JBDIVF010000002.1"/>
</dbReference>
<evidence type="ECO:0000313" key="4">
    <source>
        <dbReference type="EMBL" id="MET1489537.1"/>
    </source>
</evidence>
<sequence>MTSPLIWAYLISVGVLLMTAAHAAILAHGSDHARNSTAFALACLGFAGYQLCCALQYSAPDEASALAIHRWFNLFSIAIVPLMAFAARSFDRRQRSPQWFGGLLAMAVLLVADNFTSPYGYRFHTLDPDQLLTLPWGEQIRLVRGQPGIVYRAMRLVSLCVLVYALNVALSRIRTRDRLSGFVIWLGLGTMLLTLLLSSMSDSGVFALPYLGGFGFVVLAASFSLVVKREMVAHERLEKRITRALAKESLNRRRADALTEQILHQDLLTGLPNRNAFLASLERLIAQNGSEGTRLVVMLFDIDHLGAVKGTHGLAISDALLLQASRRLRSRIRDNDLLARSPGDGFSLVGNLIRTDAGVSVFCDKIRQSLTETMQVGELHFRLNASAGVAVFPDDALTAAELLAAAELALHDAKRAGSGLLRHFHPAMKESLRQRIGLESALREALDRQEFFLCYQPQVCADSGRTVGMEALLRWRHPEYGLIPPVHFIPLAEAGGQIGRIGAWVIDQACAQLAAWRQAGHAQLYVAVNISPVQLIDPGLEHVLLKAVAAHGIQPGELELEITESVLIEDPDRMVERFLALRELGFRLSIDDFGSGYSSLSYLRVLPVQAFKLDRSFVDGLCQDATSFEICASTIALARKLKLDVVAEGVETEEQAHRLRELGCPVFQGYLYSAPLEAEAAGLYLAQASGPALDAPIPPGLGPAGALR</sequence>
<feature type="transmembrane region" description="Helical" evidence="1">
    <location>
        <begin position="182"/>
        <end position="201"/>
    </location>
</feature>
<keyword evidence="1" id="KW-0472">Membrane</keyword>
<dbReference type="NCBIfam" id="TIGR00254">
    <property type="entry name" value="GGDEF"/>
    <property type="match status" value="1"/>
</dbReference>
<dbReference type="CDD" id="cd01948">
    <property type="entry name" value="EAL"/>
    <property type="match status" value="1"/>
</dbReference>
<keyword evidence="4" id="KW-0808">Transferase</keyword>
<dbReference type="InterPro" id="IPR001633">
    <property type="entry name" value="EAL_dom"/>
</dbReference>
<dbReference type="InterPro" id="IPR050706">
    <property type="entry name" value="Cyclic-di-GMP_PDE-like"/>
</dbReference>
<keyword evidence="1" id="KW-0812">Transmembrane</keyword>
<keyword evidence="4" id="KW-0548">Nucleotidyltransferase</keyword>